<dbReference type="GO" id="GO:0031515">
    <property type="term" value="C:tRNA (m1A) methyltransferase complex"/>
    <property type="evidence" value="ECO:0007669"/>
    <property type="project" value="InterPro"/>
</dbReference>
<dbReference type="EMBL" id="LNQE01001278">
    <property type="protein sequence ID" value="KUG19532.1"/>
    <property type="molecule type" value="Genomic_DNA"/>
</dbReference>
<evidence type="ECO:0000256" key="4">
    <source>
        <dbReference type="ARBA" id="ARBA00022694"/>
    </source>
</evidence>
<sequence length="241" mass="26513">MIGDGERVLLVSQGREYFVLAGAGQLSTDLGVIDLNALVGASPGELVKTHLGVEFQVLRPRPTDFFAHARRSGAPMLPRDIGMVIAHTGMNRRDEVLDAGSGSGIAAIYFGGIARRVTTYEHRPEFARLAEKNIADARLENVRVVAADVLEAEGEFDIVHLDLGITEEHIRHAHALVRPGGYLAAYTPFLEHLFIVLDTGQQLFREVKTYECIERQMTRTGRGTRPSTQVAHSGYVTIARR</sequence>
<dbReference type="PANTHER" id="PTHR12133">
    <property type="entry name" value="TRNA (ADENINE(58)-N(1))-METHYLTRANSFERASE"/>
    <property type="match status" value="1"/>
</dbReference>
<feature type="domain" description="Methyltransferase" evidence="5">
    <location>
        <begin position="96"/>
        <end position="181"/>
    </location>
</feature>
<dbReference type="PROSITE" id="PS51620">
    <property type="entry name" value="SAM_TRM61"/>
    <property type="match status" value="1"/>
</dbReference>
<dbReference type="Gene3D" id="3.40.50.150">
    <property type="entry name" value="Vaccinia Virus protein VP39"/>
    <property type="match status" value="1"/>
</dbReference>
<proteinExistence type="predicted"/>
<dbReference type="Gene3D" id="3.10.330.20">
    <property type="match status" value="1"/>
</dbReference>
<organism evidence="6">
    <name type="scientific">hydrocarbon metagenome</name>
    <dbReference type="NCBI Taxonomy" id="938273"/>
    <lineage>
        <taxon>unclassified sequences</taxon>
        <taxon>metagenomes</taxon>
        <taxon>ecological metagenomes</taxon>
    </lineage>
</organism>
<keyword evidence="4" id="KW-0819">tRNA processing</keyword>
<dbReference type="FunFam" id="3.10.330.20:FF:000003">
    <property type="entry name" value="tRNA (Adenine(58)-N(1))-methyltransferase, mitochondrial isoform X1"/>
    <property type="match status" value="1"/>
</dbReference>
<dbReference type="InterPro" id="IPR041698">
    <property type="entry name" value="Methyltransf_25"/>
</dbReference>
<evidence type="ECO:0000256" key="3">
    <source>
        <dbReference type="ARBA" id="ARBA00022691"/>
    </source>
</evidence>
<protein>
    <submittedName>
        <fullName evidence="6">Trna (Adenine57/58-n1)-methyltransferase</fullName>
    </submittedName>
</protein>
<dbReference type="AlphaFoldDB" id="A0A0W8FF93"/>
<keyword evidence="3" id="KW-0949">S-adenosyl-L-methionine</keyword>
<reference evidence="6" key="1">
    <citation type="journal article" date="2015" name="Proc. Natl. Acad. Sci. U.S.A.">
        <title>Networks of energetic and metabolic interactions define dynamics in microbial communities.</title>
        <authorList>
            <person name="Embree M."/>
            <person name="Liu J.K."/>
            <person name="Al-Bassam M.M."/>
            <person name="Zengler K."/>
        </authorList>
    </citation>
    <scope>NUCLEOTIDE SEQUENCE</scope>
</reference>
<evidence type="ECO:0000256" key="2">
    <source>
        <dbReference type="ARBA" id="ARBA00022679"/>
    </source>
</evidence>
<evidence type="ECO:0000259" key="5">
    <source>
        <dbReference type="Pfam" id="PF13649"/>
    </source>
</evidence>
<name>A0A0W8FF93_9ZZZZ</name>
<evidence type="ECO:0000256" key="1">
    <source>
        <dbReference type="ARBA" id="ARBA00022603"/>
    </source>
</evidence>
<accession>A0A0W8FF93</accession>
<gene>
    <name evidence="6" type="ORF">ASZ90_010746</name>
</gene>
<dbReference type="Pfam" id="PF13649">
    <property type="entry name" value="Methyltransf_25"/>
    <property type="match status" value="1"/>
</dbReference>
<dbReference type="CDD" id="cd02440">
    <property type="entry name" value="AdoMet_MTases"/>
    <property type="match status" value="1"/>
</dbReference>
<evidence type="ECO:0000313" key="6">
    <source>
        <dbReference type="EMBL" id="KUG19532.1"/>
    </source>
</evidence>
<comment type="caution">
    <text evidence="6">The sequence shown here is derived from an EMBL/GenBank/DDBJ whole genome shotgun (WGS) entry which is preliminary data.</text>
</comment>
<dbReference type="SUPFAM" id="SSF53335">
    <property type="entry name" value="S-adenosyl-L-methionine-dependent methyltransferases"/>
    <property type="match status" value="1"/>
</dbReference>
<dbReference type="PANTHER" id="PTHR12133:SF1">
    <property type="entry name" value="TRNA (ADENINE(58)-N(1))-METHYLTRANSFERASE, MITOCHONDRIAL"/>
    <property type="match status" value="1"/>
</dbReference>
<dbReference type="InterPro" id="IPR014816">
    <property type="entry name" value="tRNA_MeTrfase_Gcd14"/>
</dbReference>
<keyword evidence="1 6" id="KW-0489">Methyltransferase</keyword>
<dbReference type="GO" id="GO:0160107">
    <property type="term" value="F:tRNA (adenine(58)-N1)-methyltransferase activity"/>
    <property type="evidence" value="ECO:0007669"/>
    <property type="project" value="InterPro"/>
</dbReference>
<dbReference type="InterPro" id="IPR029063">
    <property type="entry name" value="SAM-dependent_MTases_sf"/>
</dbReference>
<keyword evidence="2 6" id="KW-0808">Transferase</keyword>
<dbReference type="GO" id="GO:0030488">
    <property type="term" value="P:tRNA methylation"/>
    <property type="evidence" value="ECO:0007669"/>
    <property type="project" value="InterPro"/>
</dbReference>